<evidence type="ECO:0000313" key="3">
    <source>
        <dbReference type="Proteomes" id="UP000249794"/>
    </source>
</evidence>
<protein>
    <submittedName>
        <fullName evidence="2">Uncharacterized protein</fullName>
    </submittedName>
</protein>
<organism evidence="2 3">
    <name type="scientific">Phormidesmis priestleyi</name>
    <dbReference type="NCBI Taxonomy" id="268141"/>
    <lineage>
        <taxon>Bacteria</taxon>
        <taxon>Bacillati</taxon>
        <taxon>Cyanobacteriota</taxon>
        <taxon>Cyanophyceae</taxon>
        <taxon>Leptolyngbyales</taxon>
        <taxon>Leptolyngbyaceae</taxon>
        <taxon>Phormidesmis</taxon>
    </lineage>
</organism>
<reference evidence="3" key="1">
    <citation type="submission" date="2018-04" db="EMBL/GenBank/DDBJ databases">
        <authorList>
            <person name="Cornet L."/>
        </authorList>
    </citation>
    <scope>NUCLEOTIDE SEQUENCE [LARGE SCALE GENOMIC DNA]</scope>
</reference>
<feature type="transmembrane region" description="Helical" evidence="1">
    <location>
        <begin position="108"/>
        <end position="128"/>
    </location>
</feature>
<dbReference type="EMBL" id="QBMP01000149">
    <property type="protein sequence ID" value="PZO52354.1"/>
    <property type="molecule type" value="Genomic_DNA"/>
</dbReference>
<gene>
    <name evidence="2" type="ORF">DCF15_13870</name>
</gene>
<name>A0A2W4X549_9CYAN</name>
<comment type="caution">
    <text evidence="2">The sequence shown here is derived from an EMBL/GenBank/DDBJ whole genome shotgun (WGS) entry which is preliminary data.</text>
</comment>
<evidence type="ECO:0000256" key="1">
    <source>
        <dbReference type="SAM" id="Phobius"/>
    </source>
</evidence>
<proteinExistence type="predicted"/>
<sequence>MPSKENQPLDFEKTYPCPSCRQGTLIPITLTEAWGCDYCEQIFERREEHDTIGKVATPYHRQRIWRWNGHQWTVGRSPVDKPSTFNSIVIVLFCGGLLWAGLTQIALPAFLLVAIVALGLLLVVRFWVLRQR</sequence>
<keyword evidence="1" id="KW-1133">Transmembrane helix</keyword>
<accession>A0A2W4X549</accession>
<dbReference type="Proteomes" id="UP000249794">
    <property type="component" value="Unassembled WGS sequence"/>
</dbReference>
<reference evidence="2 3" key="2">
    <citation type="submission" date="2018-06" db="EMBL/GenBank/DDBJ databases">
        <title>Metagenomic assembly of (sub)arctic Cyanobacteria and their associated microbiome from non-axenic cultures.</title>
        <authorList>
            <person name="Baurain D."/>
        </authorList>
    </citation>
    <scope>NUCLEOTIDE SEQUENCE [LARGE SCALE GENOMIC DNA]</scope>
    <source>
        <strain evidence="2">ULC027bin1</strain>
    </source>
</reference>
<feature type="transmembrane region" description="Helical" evidence="1">
    <location>
        <begin position="85"/>
        <end position="102"/>
    </location>
</feature>
<keyword evidence="1" id="KW-0472">Membrane</keyword>
<dbReference type="AlphaFoldDB" id="A0A2W4X549"/>
<keyword evidence="1" id="KW-0812">Transmembrane</keyword>
<evidence type="ECO:0000313" key="2">
    <source>
        <dbReference type="EMBL" id="PZO52354.1"/>
    </source>
</evidence>